<dbReference type="SUPFAM" id="SSF46894">
    <property type="entry name" value="C-terminal effector domain of the bipartite response regulators"/>
    <property type="match status" value="1"/>
</dbReference>
<dbReference type="GO" id="GO:0006355">
    <property type="term" value="P:regulation of DNA-templated transcription"/>
    <property type="evidence" value="ECO:0007669"/>
    <property type="project" value="InterPro"/>
</dbReference>
<evidence type="ECO:0000259" key="4">
    <source>
        <dbReference type="PROSITE" id="PS50043"/>
    </source>
</evidence>
<keyword evidence="1" id="KW-0805">Transcription regulation</keyword>
<dbReference type="EMBL" id="AP023361">
    <property type="protein sequence ID" value="BCJ92355.1"/>
    <property type="molecule type" value="Genomic_DNA"/>
</dbReference>
<keyword evidence="3" id="KW-0804">Transcription</keyword>
<dbReference type="PROSITE" id="PS50043">
    <property type="entry name" value="HTH_LUXR_2"/>
    <property type="match status" value="1"/>
</dbReference>
<dbReference type="InterPro" id="IPR036388">
    <property type="entry name" value="WH-like_DNA-bd_sf"/>
</dbReference>
<evidence type="ECO:0000313" key="5">
    <source>
        <dbReference type="EMBL" id="BCJ92355.1"/>
    </source>
</evidence>
<sequence length="166" mass="18269">MAHQLYEPLTALLLYLHELKRRGVGEDEGLNGAGDMIEKALSETERVCEIMEQIGRSIDKPQADNTDLALARGREAIDWVTRSSSQPKPAVPTAPPLSAQVQGLKSLTRREREVLTLITAGASNKEGGYRLGISMRTFEVHRAHIMAKLGARNAADLVRIALSEER</sequence>
<dbReference type="PANTHER" id="PTHR44688:SF16">
    <property type="entry name" value="DNA-BINDING TRANSCRIPTIONAL ACTIVATOR DEVR_DOSR"/>
    <property type="match status" value="1"/>
</dbReference>
<dbReference type="InterPro" id="IPR000792">
    <property type="entry name" value="Tscrpt_reg_LuxR_C"/>
</dbReference>
<keyword evidence="6" id="KW-1185">Reference proteome</keyword>
<reference evidence="5 6" key="1">
    <citation type="submission" date="2020-08" db="EMBL/GenBank/DDBJ databases">
        <title>Genome sequence of Rhizobiales bacterium strain IZ6.</title>
        <authorList>
            <person name="Nakai R."/>
            <person name="Naganuma T."/>
        </authorList>
    </citation>
    <scope>NUCLEOTIDE SEQUENCE [LARGE SCALE GENOMIC DNA]</scope>
    <source>
        <strain evidence="5 6">IZ6</strain>
    </source>
</reference>
<evidence type="ECO:0000256" key="1">
    <source>
        <dbReference type="ARBA" id="ARBA00023015"/>
    </source>
</evidence>
<protein>
    <submittedName>
        <fullName evidence="5">Helix-turn-helix transcriptional regulator</fullName>
    </submittedName>
</protein>
<dbReference type="Pfam" id="PF00196">
    <property type="entry name" value="GerE"/>
    <property type="match status" value="1"/>
</dbReference>
<dbReference type="InterPro" id="IPR016032">
    <property type="entry name" value="Sig_transdc_resp-reg_C-effctor"/>
</dbReference>
<name>A0A6S6QXV1_9HYPH</name>
<dbReference type="Proteomes" id="UP000515317">
    <property type="component" value="Chromosome"/>
</dbReference>
<dbReference type="AlphaFoldDB" id="A0A6S6QXV1"/>
<evidence type="ECO:0000313" key="6">
    <source>
        <dbReference type="Proteomes" id="UP000515317"/>
    </source>
</evidence>
<organism evidence="5 6">
    <name type="scientific">Terrihabitans soli</name>
    <dbReference type="NCBI Taxonomy" id="708113"/>
    <lineage>
        <taxon>Bacteria</taxon>
        <taxon>Pseudomonadati</taxon>
        <taxon>Pseudomonadota</taxon>
        <taxon>Alphaproteobacteria</taxon>
        <taxon>Hyphomicrobiales</taxon>
        <taxon>Terrihabitans</taxon>
    </lineage>
</organism>
<evidence type="ECO:0000256" key="3">
    <source>
        <dbReference type="ARBA" id="ARBA00023163"/>
    </source>
</evidence>
<gene>
    <name evidence="5" type="ORF">IZ6_30900</name>
</gene>
<dbReference type="Gene3D" id="1.10.10.10">
    <property type="entry name" value="Winged helix-like DNA-binding domain superfamily/Winged helix DNA-binding domain"/>
    <property type="match status" value="1"/>
</dbReference>
<dbReference type="PRINTS" id="PR00038">
    <property type="entry name" value="HTHLUXR"/>
</dbReference>
<dbReference type="KEGG" id="tso:IZ6_30900"/>
<feature type="domain" description="HTH luxR-type" evidence="4">
    <location>
        <begin position="100"/>
        <end position="165"/>
    </location>
</feature>
<proteinExistence type="predicted"/>
<dbReference type="SMART" id="SM00421">
    <property type="entry name" value="HTH_LUXR"/>
    <property type="match status" value="1"/>
</dbReference>
<dbReference type="CDD" id="cd06170">
    <property type="entry name" value="LuxR_C_like"/>
    <property type="match status" value="1"/>
</dbReference>
<keyword evidence="2" id="KW-0238">DNA-binding</keyword>
<evidence type="ECO:0000256" key="2">
    <source>
        <dbReference type="ARBA" id="ARBA00023125"/>
    </source>
</evidence>
<dbReference type="GO" id="GO:0003677">
    <property type="term" value="F:DNA binding"/>
    <property type="evidence" value="ECO:0007669"/>
    <property type="project" value="UniProtKB-KW"/>
</dbReference>
<accession>A0A6S6QXV1</accession>
<dbReference type="PANTHER" id="PTHR44688">
    <property type="entry name" value="DNA-BINDING TRANSCRIPTIONAL ACTIVATOR DEVR_DOSR"/>
    <property type="match status" value="1"/>
</dbReference>